<evidence type="ECO:0000256" key="1">
    <source>
        <dbReference type="SAM" id="Coils"/>
    </source>
</evidence>
<keyword evidence="1" id="KW-0175">Coiled coil</keyword>
<reference evidence="4" key="2">
    <citation type="submission" date="2019-10" db="EMBL/GenBank/DDBJ databases">
        <authorList>
            <consortium name="NCBI Genome Project"/>
        </authorList>
    </citation>
    <scope>NUCLEOTIDE SEQUENCE</scope>
    <source>
        <strain evidence="4">NI907</strain>
    </source>
</reference>
<proteinExistence type="predicted"/>
<evidence type="ECO:0000313" key="3">
    <source>
        <dbReference type="Proteomes" id="UP000515153"/>
    </source>
</evidence>
<dbReference type="Gene3D" id="1.20.120.1020">
    <property type="entry name" value="Prion-inhibition and propagation, HeLo domain"/>
    <property type="match status" value="1"/>
</dbReference>
<dbReference type="InterPro" id="IPR029498">
    <property type="entry name" value="HeLo_dom"/>
</dbReference>
<feature type="coiled-coil region" evidence="1">
    <location>
        <begin position="184"/>
        <end position="218"/>
    </location>
</feature>
<dbReference type="Pfam" id="PF14479">
    <property type="entry name" value="HeLo"/>
    <property type="match status" value="1"/>
</dbReference>
<dbReference type="PANTHER" id="PTHR37542">
    <property type="entry name" value="HELO DOMAIN-CONTAINING PROTEIN-RELATED"/>
    <property type="match status" value="1"/>
</dbReference>
<feature type="domain" description="Prion-inhibition and propagation HeLo" evidence="2">
    <location>
        <begin position="22"/>
        <end position="237"/>
    </location>
</feature>
<dbReference type="PANTHER" id="PTHR37542:SF3">
    <property type="entry name" value="PRION-INHIBITION AND PROPAGATION HELO DOMAIN-CONTAINING PROTEIN"/>
    <property type="match status" value="1"/>
</dbReference>
<gene>
    <name evidence="4" type="ORF">PgNI_11775</name>
</gene>
<dbReference type="Proteomes" id="UP000515153">
    <property type="component" value="Chromosome V"/>
</dbReference>
<dbReference type="InterPro" id="IPR011009">
    <property type="entry name" value="Kinase-like_dom_sf"/>
</dbReference>
<reference evidence="4" key="3">
    <citation type="submission" date="2025-08" db="UniProtKB">
        <authorList>
            <consortium name="RefSeq"/>
        </authorList>
    </citation>
    <scope>IDENTIFICATION</scope>
    <source>
        <strain evidence="4">NI907</strain>
    </source>
</reference>
<keyword evidence="3" id="KW-1185">Reference proteome</keyword>
<protein>
    <recommendedName>
        <fullName evidence="2">Prion-inhibition and propagation HeLo domain-containing protein</fullName>
    </recommendedName>
</protein>
<dbReference type="InterPro" id="IPR038305">
    <property type="entry name" value="HeLo_sf"/>
</dbReference>
<dbReference type="Gene3D" id="1.10.510.10">
    <property type="entry name" value="Transferase(Phosphotransferase) domain 1"/>
    <property type="match status" value="1"/>
</dbReference>
<accession>A0A6P8AP32</accession>
<organism evidence="3 4">
    <name type="scientific">Pyricularia grisea</name>
    <name type="common">Crabgrass-specific blast fungus</name>
    <name type="synonym">Magnaporthe grisea</name>
    <dbReference type="NCBI Taxonomy" id="148305"/>
    <lineage>
        <taxon>Eukaryota</taxon>
        <taxon>Fungi</taxon>
        <taxon>Dikarya</taxon>
        <taxon>Ascomycota</taxon>
        <taxon>Pezizomycotina</taxon>
        <taxon>Sordariomycetes</taxon>
        <taxon>Sordariomycetidae</taxon>
        <taxon>Magnaporthales</taxon>
        <taxon>Pyriculariaceae</taxon>
        <taxon>Pyricularia</taxon>
    </lineage>
</organism>
<dbReference type="SUPFAM" id="SSF56112">
    <property type="entry name" value="Protein kinase-like (PK-like)"/>
    <property type="match status" value="1"/>
</dbReference>
<dbReference type="KEGG" id="pgri:PgNI_11775"/>
<evidence type="ECO:0000313" key="4">
    <source>
        <dbReference type="RefSeq" id="XP_030976645.1"/>
    </source>
</evidence>
<reference evidence="3 4" key="1">
    <citation type="journal article" date="2019" name="Mol. Biol. Evol.">
        <title>Blast fungal genomes show frequent chromosomal changes, gene gains and losses, and effector gene turnover.</title>
        <authorList>
            <person name="Gomez Luciano L.B."/>
            <person name="Jason Tsai I."/>
            <person name="Chuma I."/>
            <person name="Tosa Y."/>
            <person name="Chen Y.H."/>
            <person name="Li J.Y."/>
            <person name="Li M.Y."/>
            <person name="Jade Lu M.Y."/>
            <person name="Nakayashiki H."/>
            <person name="Li W.H."/>
        </authorList>
    </citation>
    <scope>NUCLEOTIDE SEQUENCE [LARGE SCALE GENOMIC DNA]</scope>
    <source>
        <strain evidence="3 4">NI907</strain>
    </source>
</reference>
<dbReference type="GeneID" id="41966644"/>
<evidence type="ECO:0000259" key="2">
    <source>
        <dbReference type="Pfam" id="PF14479"/>
    </source>
</evidence>
<name>A0A6P8AP32_PYRGI</name>
<dbReference type="RefSeq" id="XP_030976645.1">
    <property type="nucleotide sequence ID" value="XM_031131739.1"/>
</dbReference>
<dbReference type="AlphaFoldDB" id="A0A6P8AP32"/>
<sequence length="680" mass="75343">MDPGTYIAVAEIAFRTASFAIRTFRNGLNFSKDAEQLVLRFELERFRLQLWGENSGLVPVPGSGDRPKLPPRLEPLCEVLKNQLEEIADLFCQHGTLSDRYGLARTEEAPTKSERVADLVLRMQKSFSPRRTSLVKDEDDDIEVEEIETSLQRLETVASSRSSSGSARMTTSAWKKIRWSILDLKRFEALVSNLSSKVSALNQLLTEASQQRKAQENDSRINIVLVGSAVDQESLNLLRAAVSGYPDTSPARLGVERKAISADVPWLPPMPALPAAPSQRRTLRLTDFDLPRAGETTTAPSRFLAAKKAPHGDDNSLFLFEKKVYDRGIKPDDKRKLTERIQRLVLLLSKPKGPSFLTLVAEGCIQDPEHYCWWLVFRYPLPLLPSPANQPSHRTQTPVSLLTLLDPRAKFRPPLEQRYMLASRITSTFSELFSSSWLHKGIRSDNMAFPALASPSSSSSSSSSPFVLDADQLSRIGGTNTVLSSLVVCGFDYSRQESEAATIDQARSSGDVATAMYRHPRYQGVAAQGYRLEYDLYSLGLVLLEIALWRPLSSFLEGKPAGAAVQKAGKSIFAAAAAVGDRREEVRLSRDMTLFHTPHALLLKKLVLRHVDSELAFRVGSPYHRAVVYCLRAADVYDDENGNVKDLSDEGDLASHPALEFYNQVVVPLARLSAAAAESG</sequence>